<dbReference type="AlphaFoldDB" id="A0AA35RAP4"/>
<evidence type="ECO:0000256" key="1">
    <source>
        <dbReference type="ARBA" id="ARBA00022553"/>
    </source>
</evidence>
<dbReference type="SMART" id="SM00448">
    <property type="entry name" value="REC"/>
    <property type="match status" value="1"/>
</dbReference>
<keyword evidence="2" id="KW-0902">Two-component regulatory system</keyword>
<evidence type="ECO:0000259" key="8">
    <source>
        <dbReference type="PROSITE" id="PS50110"/>
    </source>
</evidence>
<keyword evidence="3" id="KW-0805">Transcription regulation</keyword>
<feature type="modified residue" description="4-aspartylphosphate" evidence="6">
    <location>
        <position position="44"/>
    </location>
</feature>
<dbReference type="GO" id="GO:0000156">
    <property type="term" value="F:phosphorelay response regulator activity"/>
    <property type="evidence" value="ECO:0007669"/>
    <property type="project" value="TreeGrafter"/>
</dbReference>
<dbReference type="InterPro" id="IPR001789">
    <property type="entry name" value="Sig_transdc_resp-reg_receiver"/>
</dbReference>
<evidence type="ECO:0000256" key="3">
    <source>
        <dbReference type="ARBA" id="ARBA00023015"/>
    </source>
</evidence>
<dbReference type="EMBL" id="CASHTH010000812">
    <property type="protein sequence ID" value="CAI8007965.1"/>
    <property type="molecule type" value="Genomic_DNA"/>
</dbReference>
<accession>A0AA35RAP4</accession>
<dbReference type="GO" id="GO:0005829">
    <property type="term" value="C:cytosol"/>
    <property type="evidence" value="ECO:0007669"/>
    <property type="project" value="TreeGrafter"/>
</dbReference>
<dbReference type="InterPro" id="IPR011006">
    <property type="entry name" value="CheY-like_superfamily"/>
</dbReference>
<dbReference type="Pfam" id="PF00072">
    <property type="entry name" value="Response_reg"/>
    <property type="match status" value="1"/>
</dbReference>
<dbReference type="Pfam" id="PF00486">
    <property type="entry name" value="Trans_reg_C"/>
    <property type="match status" value="1"/>
</dbReference>
<evidence type="ECO:0000256" key="5">
    <source>
        <dbReference type="ARBA" id="ARBA00023163"/>
    </source>
</evidence>
<dbReference type="GO" id="GO:0032993">
    <property type="term" value="C:protein-DNA complex"/>
    <property type="evidence" value="ECO:0007669"/>
    <property type="project" value="TreeGrafter"/>
</dbReference>
<dbReference type="InterPro" id="IPR036388">
    <property type="entry name" value="WH-like_DNA-bd_sf"/>
</dbReference>
<evidence type="ECO:0000256" key="7">
    <source>
        <dbReference type="PROSITE-ProRule" id="PRU01091"/>
    </source>
</evidence>
<evidence type="ECO:0000313" key="10">
    <source>
        <dbReference type="EMBL" id="CAI8007965.1"/>
    </source>
</evidence>
<evidence type="ECO:0000259" key="9">
    <source>
        <dbReference type="PROSITE" id="PS51755"/>
    </source>
</evidence>
<dbReference type="Gene3D" id="3.40.50.2300">
    <property type="match status" value="1"/>
</dbReference>
<feature type="domain" description="Response regulatory" evidence="8">
    <location>
        <begin position="1"/>
        <end position="108"/>
    </location>
</feature>
<dbReference type="SMART" id="SM00862">
    <property type="entry name" value="Trans_reg_C"/>
    <property type="match status" value="1"/>
</dbReference>
<evidence type="ECO:0000256" key="6">
    <source>
        <dbReference type="PROSITE-ProRule" id="PRU00169"/>
    </source>
</evidence>
<dbReference type="FunFam" id="1.10.10.10:FF:000018">
    <property type="entry name" value="DNA-binding response regulator ResD"/>
    <property type="match status" value="1"/>
</dbReference>
<protein>
    <submittedName>
        <fullName evidence="10">Alkaline phosphatase synthesis transcriptional regulatory protein SphR</fullName>
    </submittedName>
</protein>
<reference evidence="10" key="1">
    <citation type="submission" date="2023-03" db="EMBL/GenBank/DDBJ databases">
        <authorList>
            <person name="Steffen K."/>
            <person name="Cardenas P."/>
        </authorList>
    </citation>
    <scope>NUCLEOTIDE SEQUENCE</scope>
</reference>
<proteinExistence type="predicted"/>
<dbReference type="InterPro" id="IPR001867">
    <property type="entry name" value="OmpR/PhoB-type_DNA-bd"/>
</dbReference>
<dbReference type="PANTHER" id="PTHR48111:SF4">
    <property type="entry name" value="DNA-BINDING DUAL TRANSCRIPTIONAL REGULATOR OMPR"/>
    <property type="match status" value="1"/>
</dbReference>
<organism evidence="10 11">
    <name type="scientific">Geodia barretti</name>
    <name type="common">Barrett's horny sponge</name>
    <dbReference type="NCBI Taxonomy" id="519541"/>
    <lineage>
        <taxon>Eukaryota</taxon>
        <taxon>Metazoa</taxon>
        <taxon>Porifera</taxon>
        <taxon>Demospongiae</taxon>
        <taxon>Heteroscleromorpha</taxon>
        <taxon>Tetractinellida</taxon>
        <taxon>Astrophorina</taxon>
        <taxon>Geodiidae</taxon>
        <taxon>Geodia</taxon>
    </lineage>
</organism>
<dbReference type="GO" id="GO:0006355">
    <property type="term" value="P:regulation of DNA-templated transcription"/>
    <property type="evidence" value="ECO:0007669"/>
    <property type="project" value="InterPro"/>
</dbReference>
<keyword evidence="1 6" id="KW-0597">Phosphoprotein</keyword>
<dbReference type="PROSITE" id="PS51755">
    <property type="entry name" value="OMPR_PHOB"/>
    <property type="match status" value="1"/>
</dbReference>
<dbReference type="CDD" id="cd00383">
    <property type="entry name" value="trans_reg_C"/>
    <property type="match status" value="1"/>
</dbReference>
<keyword evidence="5" id="KW-0804">Transcription</keyword>
<dbReference type="InterPro" id="IPR039420">
    <property type="entry name" value="WalR-like"/>
</dbReference>
<dbReference type="SUPFAM" id="SSF52172">
    <property type="entry name" value="CheY-like"/>
    <property type="match status" value="1"/>
</dbReference>
<feature type="DNA-binding region" description="OmpR/PhoB-type" evidence="7">
    <location>
        <begin position="120"/>
        <end position="220"/>
    </location>
</feature>
<comment type="caution">
    <text evidence="10">The sequence shown here is derived from an EMBL/GenBank/DDBJ whole genome shotgun (WGS) entry which is preliminary data.</text>
</comment>
<dbReference type="Proteomes" id="UP001174909">
    <property type="component" value="Unassembled WGS sequence"/>
</dbReference>
<evidence type="ECO:0000256" key="2">
    <source>
        <dbReference type="ARBA" id="ARBA00023012"/>
    </source>
</evidence>
<gene>
    <name evidence="10" type="ORF">GBAR_LOCUS5508</name>
</gene>
<sequence>MTPTSSNLSGLYLERDGYRVLTAGDGATGLSLARQERPDLVVLDLMLPLLNGLDVCRALREESAVPIIMLTARVEEEDRLGGLDLGADDYVTKPFSPRELAARVRAVLRRAARDNPADEPQMLTVGPVELDRQYRRVRVNGAELRLTPTEFRLLALLMRRPGRIFTRDEIIDRVLGDDYDGFDRTVDAHVSSLRRKLSAAPGGSSRLIRTVYGSGYRLDHPTGVPSTTG</sequence>
<dbReference type="Gene3D" id="1.10.10.10">
    <property type="entry name" value="Winged helix-like DNA-binding domain superfamily/Winged helix DNA-binding domain"/>
    <property type="match status" value="1"/>
</dbReference>
<dbReference type="PROSITE" id="PS50110">
    <property type="entry name" value="RESPONSE_REGULATORY"/>
    <property type="match status" value="1"/>
</dbReference>
<evidence type="ECO:0000313" key="11">
    <source>
        <dbReference type="Proteomes" id="UP001174909"/>
    </source>
</evidence>
<feature type="domain" description="OmpR/PhoB-type" evidence="9">
    <location>
        <begin position="120"/>
        <end position="220"/>
    </location>
</feature>
<dbReference type="GO" id="GO:0000976">
    <property type="term" value="F:transcription cis-regulatory region binding"/>
    <property type="evidence" value="ECO:0007669"/>
    <property type="project" value="TreeGrafter"/>
</dbReference>
<keyword evidence="4 7" id="KW-0238">DNA-binding</keyword>
<dbReference type="Gene3D" id="6.10.250.690">
    <property type="match status" value="1"/>
</dbReference>
<dbReference type="PANTHER" id="PTHR48111">
    <property type="entry name" value="REGULATOR OF RPOS"/>
    <property type="match status" value="1"/>
</dbReference>
<name>A0AA35RAP4_GEOBA</name>
<evidence type="ECO:0000256" key="4">
    <source>
        <dbReference type="ARBA" id="ARBA00023125"/>
    </source>
</evidence>
<keyword evidence="11" id="KW-1185">Reference proteome</keyword>